<dbReference type="EMBL" id="CP122959">
    <property type="protein sequence ID" value="WGI19000.1"/>
    <property type="molecule type" value="Genomic_DNA"/>
</dbReference>
<accession>A0A094Y093</accession>
<dbReference type="Proteomes" id="UP001179858">
    <property type="component" value="Chromosome"/>
</dbReference>
<evidence type="ECO:0000313" key="3">
    <source>
        <dbReference type="EMBL" id="WGI19000.1"/>
    </source>
</evidence>
<dbReference type="GeneID" id="57132622"/>
<dbReference type="AlphaFoldDB" id="A0A094Y093"/>
<evidence type="ECO:0000313" key="5">
    <source>
        <dbReference type="Proteomes" id="UP000239650"/>
    </source>
</evidence>
<evidence type="ECO:0008006" key="6">
    <source>
        <dbReference type="Google" id="ProtNLM"/>
    </source>
</evidence>
<evidence type="ECO:0000313" key="1">
    <source>
        <dbReference type="EMBL" id="PKX79886.1"/>
    </source>
</evidence>
<dbReference type="EMBL" id="MKGH01000002">
    <property type="protein sequence ID" value="PKX79886.1"/>
    <property type="molecule type" value="Genomic_DNA"/>
</dbReference>
<reference evidence="1 4" key="1">
    <citation type="submission" date="2016-09" db="EMBL/GenBank/DDBJ databases">
        <authorList>
            <person name="Inglin R.C."/>
        </authorList>
    </citation>
    <scope>NUCLEOTIDE SEQUENCE [LARGE SCALE GENOMIC DNA]</scope>
    <source>
        <strain evidence="1 4">RI-517</strain>
    </source>
</reference>
<dbReference type="RefSeq" id="WP_011375390.1">
    <property type="nucleotide sequence ID" value="NZ_AP017931.1"/>
</dbReference>
<evidence type="ECO:0000313" key="4">
    <source>
        <dbReference type="Proteomes" id="UP000234349"/>
    </source>
</evidence>
<reference evidence="2 5" key="2">
    <citation type="submission" date="2018-02" db="EMBL/GenBank/DDBJ databases">
        <authorList>
            <person name="Rodrigo-Torres L."/>
            <person name="Arahal R. D."/>
            <person name="Lucena T."/>
        </authorList>
    </citation>
    <scope>NUCLEOTIDE SEQUENCE [LARGE SCALE GENOMIC DNA]</scope>
    <source>
        <strain evidence="2 5">CECT 9267</strain>
    </source>
</reference>
<name>A0A094Y093_LATSK</name>
<sequence>MTINVGDLVRCQANEMMTEPYLGKVLEKCEETVHVLILNYMPNDRFIVHELMQQIIVNSQQICRISLTRVAG</sequence>
<proteinExistence type="predicted"/>
<dbReference type="Proteomes" id="UP000239650">
    <property type="component" value="Unassembled WGS sequence"/>
</dbReference>
<reference evidence="3" key="3">
    <citation type="submission" date="2023-04" db="EMBL/GenBank/DDBJ databases">
        <title>Novel strain of Lactilactobacillus sakei and use thereof.</title>
        <authorList>
            <person name="Kim S.Y."/>
        </authorList>
    </citation>
    <scope>NUCLEOTIDE SEQUENCE</scope>
    <source>
        <strain evidence="3">HUP1</strain>
    </source>
</reference>
<dbReference type="EMBL" id="OKRC01000004">
    <property type="protein sequence ID" value="SPE20668.1"/>
    <property type="molecule type" value="Genomic_DNA"/>
</dbReference>
<evidence type="ECO:0000313" key="2">
    <source>
        <dbReference type="EMBL" id="SPE20668.1"/>
    </source>
</evidence>
<organism evidence="2 5">
    <name type="scientific">Latilactobacillus sakei</name>
    <name type="common">Lactobacillus sakei</name>
    <dbReference type="NCBI Taxonomy" id="1599"/>
    <lineage>
        <taxon>Bacteria</taxon>
        <taxon>Bacillati</taxon>
        <taxon>Bacillota</taxon>
        <taxon>Bacilli</taxon>
        <taxon>Lactobacillales</taxon>
        <taxon>Lactobacillaceae</taxon>
        <taxon>Latilactobacillus</taxon>
    </lineage>
</organism>
<gene>
    <name evidence="1" type="ORF">CUR37_00550</name>
    <name evidence="2" type="ORF">LAS9267_01029</name>
    <name evidence="3" type="ORF">QBD03_09690</name>
</gene>
<dbReference type="Proteomes" id="UP000234349">
    <property type="component" value="Unassembled WGS sequence"/>
</dbReference>
<protein>
    <recommendedName>
        <fullName evidence="6">DUF2187 domain-containing protein</fullName>
    </recommendedName>
</protein>